<dbReference type="Gene3D" id="1.20.58.220">
    <property type="entry name" value="Phosphate transport system protein phou homolog 2, domain 2"/>
    <property type="match status" value="1"/>
</dbReference>
<dbReference type="RefSeq" id="WP_154812437.1">
    <property type="nucleotide sequence ID" value="NZ_SCHC01000677.1"/>
</dbReference>
<dbReference type="InterPro" id="IPR038078">
    <property type="entry name" value="PhoU-like_sf"/>
</dbReference>
<dbReference type="InterPro" id="IPR052912">
    <property type="entry name" value="UPF0111_domain"/>
</dbReference>
<comment type="caution">
    <text evidence="1">The sequence shown here is derived from an EMBL/GenBank/DDBJ whole genome shotgun (WGS) entry which is preliminary data.</text>
</comment>
<dbReference type="PANTHER" id="PTHR37298">
    <property type="entry name" value="UPF0111 PROTEIN YKAA"/>
    <property type="match status" value="1"/>
</dbReference>
<dbReference type="AlphaFoldDB" id="A0A7Z8E1A6"/>
<dbReference type="PANTHER" id="PTHR37298:SF1">
    <property type="entry name" value="UPF0111 PROTEIN YKAA"/>
    <property type="match status" value="1"/>
</dbReference>
<feature type="non-terminal residue" evidence="1">
    <location>
        <position position="80"/>
    </location>
</feature>
<reference evidence="1 2" key="1">
    <citation type="journal article" date="2019" name="Sci. Transl. Med.">
        <title>Quorum sensing between bacterial species on the skin protects against epidermal injury in atopic dermatitis.</title>
        <authorList>
            <person name="Williams M.R."/>
        </authorList>
    </citation>
    <scope>NUCLEOTIDE SEQUENCE [LARGE SCALE GENOMIC DNA]</scope>
    <source>
        <strain evidence="1 2">H8</strain>
    </source>
</reference>
<evidence type="ECO:0000313" key="1">
    <source>
        <dbReference type="EMBL" id="TBW68126.1"/>
    </source>
</evidence>
<gene>
    <name evidence="1" type="ORF">EQ811_16155</name>
</gene>
<protein>
    <submittedName>
        <fullName evidence="1">DUF47 family protein</fullName>
    </submittedName>
</protein>
<name>A0A7Z8E1A6_STACP</name>
<dbReference type="EMBL" id="SCHC01000677">
    <property type="protein sequence ID" value="TBW68126.1"/>
    <property type="molecule type" value="Genomic_DNA"/>
</dbReference>
<sequence length="80" mass="9465">MFTKKKDKFMVQLEEMVFNLDRAAMEFGKMDFNTHLDLKAYSDNIKTYESHGDELMHQVITDLNQTFITPIEREDILSLC</sequence>
<organism evidence="1 2">
    <name type="scientific">Staphylococcus capitis</name>
    <dbReference type="NCBI Taxonomy" id="29388"/>
    <lineage>
        <taxon>Bacteria</taxon>
        <taxon>Bacillati</taxon>
        <taxon>Bacillota</taxon>
        <taxon>Bacilli</taxon>
        <taxon>Bacillales</taxon>
        <taxon>Staphylococcaceae</taxon>
        <taxon>Staphylococcus</taxon>
    </lineage>
</organism>
<proteinExistence type="predicted"/>
<dbReference type="Proteomes" id="UP000291949">
    <property type="component" value="Unassembled WGS sequence"/>
</dbReference>
<evidence type="ECO:0000313" key="2">
    <source>
        <dbReference type="Proteomes" id="UP000291949"/>
    </source>
</evidence>
<accession>A0A7Z8E1A6</accession>